<evidence type="ECO:0008006" key="3">
    <source>
        <dbReference type="Google" id="ProtNLM"/>
    </source>
</evidence>
<sequence>MDLLTVIFGLLSLAWLGGLAVIGARYVERRTRK</sequence>
<keyword evidence="1" id="KW-0812">Transmembrane</keyword>
<reference evidence="2" key="1">
    <citation type="journal article" date="2024" name="bioRxiv">
        <title>The salivary virome during childhood dental caries.</title>
        <authorList>
            <person name="Tang J."/>
            <person name="Baker J.L."/>
        </authorList>
    </citation>
    <scope>NUCLEOTIDE SEQUENCE</scope>
    <source>
        <strain evidence="2">38_unbinned_79</strain>
    </source>
</reference>
<keyword evidence="1" id="KW-1133">Transmembrane helix</keyword>
<evidence type="ECO:0000313" key="2">
    <source>
        <dbReference type="EMBL" id="XCI67284.1"/>
    </source>
</evidence>
<dbReference type="EMBL" id="PP870178">
    <property type="protein sequence ID" value="XCI67284.1"/>
    <property type="molecule type" value="Genomic_DNA"/>
</dbReference>
<protein>
    <recommendedName>
        <fullName evidence="3">MetS family NSS transporter small subunit</fullName>
    </recommendedName>
</protein>
<feature type="transmembrane region" description="Helical" evidence="1">
    <location>
        <begin position="6"/>
        <end position="27"/>
    </location>
</feature>
<accession>A0AAU8HXW0</accession>
<name>A0AAU8HXW0_9CAUD</name>
<proteinExistence type="predicted"/>
<evidence type="ECO:0000256" key="1">
    <source>
        <dbReference type="SAM" id="Phobius"/>
    </source>
</evidence>
<keyword evidence="1" id="KW-0472">Membrane</keyword>
<organism evidence="2">
    <name type="scientific">Jarrellvirus sp</name>
    <dbReference type="NCBI Taxonomy" id="2960496"/>
    <lineage>
        <taxon>Viruses</taxon>
        <taxon>Duplodnaviria</taxon>
        <taxon>Heunggongvirae</taxon>
        <taxon>Uroviricota</taxon>
        <taxon>Caudoviricetes</taxon>
        <taxon>Jarrellvirus</taxon>
    </lineage>
</organism>